<keyword evidence="6" id="KW-1185">Reference proteome</keyword>
<keyword evidence="1" id="KW-0805">Transcription regulation</keyword>
<dbReference type="InterPro" id="IPR008920">
    <property type="entry name" value="TF_FadR/GntR_C"/>
</dbReference>
<organism evidence="5 6">
    <name type="scientific">Microvirga lotononidis</name>
    <dbReference type="NCBI Taxonomy" id="864069"/>
    <lineage>
        <taxon>Bacteria</taxon>
        <taxon>Pseudomonadati</taxon>
        <taxon>Pseudomonadota</taxon>
        <taxon>Alphaproteobacteria</taxon>
        <taxon>Hyphomicrobiales</taxon>
        <taxon>Methylobacteriaceae</taxon>
        <taxon>Microvirga</taxon>
    </lineage>
</organism>
<dbReference type="InterPro" id="IPR000524">
    <property type="entry name" value="Tscrpt_reg_HTH_GntR"/>
</dbReference>
<dbReference type="Proteomes" id="UP000003947">
    <property type="component" value="Unassembled WGS sequence"/>
</dbReference>
<dbReference type="Pfam" id="PF07729">
    <property type="entry name" value="FCD"/>
    <property type="match status" value="1"/>
</dbReference>
<keyword evidence="3" id="KW-0804">Transcription</keyword>
<proteinExistence type="predicted"/>
<dbReference type="Pfam" id="PF00392">
    <property type="entry name" value="GntR"/>
    <property type="match status" value="1"/>
</dbReference>
<dbReference type="PROSITE" id="PS50949">
    <property type="entry name" value="HTH_GNTR"/>
    <property type="match status" value="1"/>
</dbReference>
<dbReference type="GO" id="GO:0003677">
    <property type="term" value="F:DNA binding"/>
    <property type="evidence" value="ECO:0007669"/>
    <property type="project" value="UniProtKB-KW"/>
</dbReference>
<dbReference type="Gene3D" id="1.20.120.530">
    <property type="entry name" value="GntR ligand-binding domain-like"/>
    <property type="match status" value="1"/>
</dbReference>
<dbReference type="SMART" id="SM00895">
    <property type="entry name" value="FCD"/>
    <property type="match status" value="1"/>
</dbReference>
<dbReference type="OrthoDB" id="7347280at2"/>
<gene>
    <name evidence="5" type="ORF">MicloDRAFT_00011230</name>
</gene>
<protein>
    <submittedName>
        <fullName evidence="5">Transcriptional regulator</fullName>
    </submittedName>
</protein>
<evidence type="ECO:0000313" key="5">
    <source>
        <dbReference type="EMBL" id="EIM29803.1"/>
    </source>
</evidence>
<dbReference type="Gene3D" id="1.10.10.10">
    <property type="entry name" value="Winged helix-like DNA-binding domain superfamily/Winged helix DNA-binding domain"/>
    <property type="match status" value="1"/>
</dbReference>
<keyword evidence="2" id="KW-0238">DNA-binding</keyword>
<dbReference type="InterPro" id="IPR011711">
    <property type="entry name" value="GntR_C"/>
</dbReference>
<evidence type="ECO:0000313" key="6">
    <source>
        <dbReference type="Proteomes" id="UP000003947"/>
    </source>
</evidence>
<dbReference type="SUPFAM" id="SSF48008">
    <property type="entry name" value="GntR ligand-binding domain-like"/>
    <property type="match status" value="1"/>
</dbReference>
<sequence>MASTRLSTSDATRRLRAHLRQQAYGPQDKLESERALAPKIGCSRETLRAALDVLEKEGLIWRHVGQGTFVGPRPAHEPIRPSVLAEMASPADVLAARLLIEPPIAGEAALRATPDEIALLRGHALRTSDTPDWQAYEQADDAFHKGIARITGNPLLIAFLDVLSSVRGRARWQRQHDLAFRRARKKEYAAQQGRMHLAIVAAIAARDPEGARQAMFDHLSAIRAIMVHETVSP</sequence>
<evidence type="ECO:0000259" key="4">
    <source>
        <dbReference type="PROSITE" id="PS50949"/>
    </source>
</evidence>
<accession>I4Z0R1</accession>
<dbReference type="eggNOG" id="COG2186">
    <property type="taxonomic scope" value="Bacteria"/>
</dbReference>
<reference evidence="5 6" key="1">
    <citation type="submission" date="2012-02" db="EMBL/GenBank/DDBJ databases">
        <title>Improved High-Quality Draft sequence of Microvirga sp. WSM3557.</title>
        <authorList>
            <consortium name="US DOE Joint Genome Institute"/>
            <person name="Lucas S."/>
            <person name="Han J."/>
            <person name="Lapidus A."/>
            <person name="Cheng J.-F."/>
            <person name="Goodwin L."/>
            <person name="Pitluck S."/>
            <person name="Peters L."/>
            <person name="Zhang X."/>
            <person name="Detter J.C."/>
            <person name="Han C."/>
            <person name="Tapia R."/>
            <person name="Land M."/>
            <person name="Hauser L."/>
            <person name="Kyrpides N."/>
            <person name="Ivanova N."/>
            <person name="Pagani I."/>
            <person name="Brau L."/>
            <person name="Yates R."/>
            <person name="O'Hara G."/>
            <person name="Rui T."/>
            <person name="Howieson J."/>
            <person name="Reeve W."/>
            <person name="Woyke T."/>
        </authorList>
    </citation>
    <scope>NUCLEOTIDE SEQUENCE [LARGE SCALE GENOMIC DNA]</scope>
    <source>
        <strain evidence="5 6">WSM3557</strain>
    </source>
</reference>
<evidence type="ECO:0000256" key="1">
    <source>
        <dbReference type="ARBA" id="ARBA00023015"/>
    </source>
</evidence>
<dbReference type="PANTHER" id="PTHR43537">
    <property type="entry name" value="TRANSCRIPTIONAL REGULATOR, GNTR FAMILY"/>
    <property type="match status" value="1"/>
</dbReference>
<name>I4Z0R1_9HYPH</name>
<feature type="domain" description="HTH gntR-type" evidence="4">
    <location>
        <begin position="5"/>
        <end position="73"/>
    </location>
</feature>
<dbReference type="AlphaFoldDB" id="I4Z0R1"/>
<dbReference type="CDD" id="cd07377">
    <property type="entry name" value="WHTH_GntR"/>
    <property type="match status" value="1"/>
</dbReference>
<dbReference type="GO" id="GO:0003700">
    <property type="term" value="F:DNA-binding transcription factor activity"/>
    <property type="evidence" value="ECO:0007669"/>
    <property type="project" value="InterPro"/>
</dbReference>
<dbReference type="STRING" id="864069.MicloDRAFT_00011230"/>
<dbReference type="EMBL" id="JH660640">
    <property type="protein sequence ID" value="EIM29803.1"/>
    <property type="molecule type" value="Genomic_DNA"/>
</dbReference>
<dbReference type="RefSeq" id="WP_009489801.1">
    <property type="nucleotide sequence ID" value="NZ_CP141050.1"/>
</dbReference>
<dbReference type="InterPro" id="IPR036390">
    <property type="entry name" value="WH_DNA-bd_sf"/>
</dbReference>
<dbReference type="SMART" id="SM00345">
    <property type="entry name" value="HTH_GNTR"/>
    <property type="match status" value="1"/>
</dbReference>
<dbReference type="PANTHER" id="PTHR43537:SF5">
    <property type="entry name" value="UXU OPERON TRANSCRIPTIONAL REGULATOR"/>
    <property type="match status" value="1"/>
</dbReference>
<evidence type="ECO:0000256" key="2">
    <source>
        <dbReference type="ARBA" id="ARBA00023125"/>
    </source>
</evidence>
<dbReference type="HOGENOM" id="CLU_017584_9_5_5"/>
<dbReference type="SUPFAM" id="SSF46785">
    <property type="entry name" value="Winged helix' DNA-binding domain"/>
    <property type="match status" value="1"/>
</dbReference>
<dbReference type="InterPro" id="IPR036388">
    <property type="entry name" value="WH-like_DNA-bd_sf"/>
</dbReference>
<dbReference type="PATRIC" id="fig|864069.3.peg.1246"/>
<evidence type="ECO:0000256" key="3">
    <source>
        <dbReference type="ARBA" id="ARBA00023163"/>
    </source>
</evidence>
<dbReference type="PRINTS" id="PR00035">
    <property type="entry name" value="HTHGNTR"/>
</dbReference>